<dbReference type="Gene3D" id="3.40.50.2000">
    <property type="entry name" value="Glycogen Phosphorylase B"/>
    <property type="match status" value="2"/>
</dbReference>
<organism evidence="2 3">
    <name type="scientific">Mariprofundus ferrinatatus</name>
    <dbReference type="NCBI Taxonomy" id="1921087"/>
    <lineage>
        <taxon>Bacteria</taxon>
        <taxon>Pseudomonadati</taxon>
        <taxon>Pseudomonadota</taxon>
        <taxon>Candidatius Mariprofundia</taxon>
        <taxon>Mariprofundales</taxon>
        <taxon>Mariprofundaceae</taxon>
        <taxon>Mariprofundus</taxon>
    </lineage>
</organism>
<evidence type="ECO:0000259" key="1">
    <source>
        <dbReference type="Pfam" id="PF00534"/>
    </source>
</evidence>
<reference evidence="2 3" key="1">
    <citation type="submission" date="2016-12" db="EMBL/GenBank/DDBJ databases">
        <title>Isolation and genomic insights into novel planktonic Zetaproteobacteria from stratified waters of the Chesapeake Bay.</title>
        <authorList>
            <person name="McAllister S.M."/>
            <person name="Kato S."/>
            <person name="Chan C.S."/>
            <person name="Chiu B.K."/>
            <person name="Field E.K."/>
        </authorList>
    </citation>
    <scope>NUCLEOTIDE SEQUENCE [LARGE SCALE GENOMIC DNA]</scope>
    <source>
        <strain evidence="2 3">CP-8</strain>
    </source>
</reference>
<dbReference type="Proteomes" id="UP000231637">
    <property type="component" value="Chromosome"/>
</dbReference>
<feature type="domain" description="Glycosyl transferase family 1" evidence="1">
    <location>
        <begin position="170"/>
        <end position="324"/>
    </location>
</feature>
<dbReference type="InterPro" id="IPR001296">
    <property type="entry name" value="Glyco_trans_1"/>
</dbReference>
<dbReference type="GO" id="GO:0016757">
    <property type="term" value="F:glycosyltransferase activity"/>
    <property type="evidence" value="ECO:0007669"/>
    <property type="project" value="InterPro"/>
</dbReference>
<protein>
    <submittedName>
        <fullName evidence="2">Glycosyl transferases group 1</fullName>
    </submittedName>
</protein>
<dbReference type="AlphaFoldDB" id="A0A2K8LAP5"/>
<gene>
    <name evidence="2" type="ORF">Ga0123462_2136</name>
</gene>
<accession>A0A2K8LAP5</accession>
<dbReference type="Pfam" id="PF00534">
    <property type="entry name" value="Glycos_transf_1"/>
    <property type="match status" value="1"/>
</dbReference>
<proteinExistence type="predicted"/>
<dbReference type="OrthoDB" id="9790710at2"/>
<dbReference type="PANTHER" id="PTHR12526:SF630">
    <property type="entry name" value="GLYCOSYLTRANSFERASE"/>
    <property type="match status" value="1"/>
</dbReference>
<dbReference type="RefSeq" id="WP_100266261.1">
    <property type="nucleotide sequence ID" value="NZ_CP018800.1"/>
</dbReference>
<dbReference type="CDD" id="cd03801">
    <property type="entry name" value="GT4_PimA-like"/>
    <property type="match status" value="1"/>
</dbReference>
<dbReference type="KEGG" id="mfn:Ga0123462_2136"/>
<name>A0A2K8LAP5_9PROT</name>
<evidence type="ECO:0000313" key="3">
    <source>
        <dbReference type="Proteomes" id="UP000231637"/>
    </source>
</evidence>
<keyword evidence="3" id="KW-1185">Reference proteome</keyword>
<evidence type="ECO:0000313" key="2">
    <source>
        <dbReference type="EMBL" id="ATX82971.1"/>
    </source>
</evidence>
<keyword evidence="2" id="KW-0808">Transferase</keyword>
<dbReference type="PANTHER" id="PTHR12526">
    <property type="entry name" value="GLYCOSYLTRANSFERASE"/>
    <property type="match status" value="1"/>
</dbReference>
<dbReference type="SUPFAM" id="SSF53756">
    <property type="entry name" value="UDP-Glycosyltransferase/glycogen phosphorylase"/>
    <property type="match status" value="1"/>
</dbReference>
<sequence>MSRILHIAAHMGGGVGRALSGLLIDAKQQSLHEHHLVCLEKPEKQQFLDPLVHAGCKVTTAPDEKSLRLLITDADIVQLEFWNHPTLLRYICGEPLPPARVVVWCHTSGLHFPVIPAGLVDLCHRFVMTSACSLQAENISQLDAEVQRKLAVISSAAGMEQMPAIRRKSRTSLRAGYLGTLNFSKLHPDYISLLASVDDPTFSVRMVGDVANREILERRCREVGRPALLNVAGYSTNVTAELAEMDLFLYLLNPTHYGTAEIALLEAMALGVVPIVLDHPCEREIVEDGVNGFVVHDGNELAERIAWIQENDEVRLEMAVRAAKDVRERFSFPHQRESFTALYEEVIMMPKQRFDYREAFGATPAEWFHAFVADSAIYSDDGSIALPQGYLRHAMLEQKKGSVFHFASAFPEDAQLESWRHATEKRLQ</sequence>
<dbReference type="EMBL" id="CP018800">
    <property type="protein sequence ID" value="ATX82971.1"/>
    <property type="molecule type" value="Genomic_DNA"/>
</dbReference>